<organism evidence="1 2">
    <name type="scientific">Faecalibacterium prausnitzii</name>
    <dbReference type="NCBI Taxonomy" id="853"/>
    <lineage>
        <taxon>Bacteria</taxon>
        <taxon>Bacillati</taxon>
        <taxon>Bacillota</taxon>
        <taxon>Clostridia</taxon>
        <taxon>Eubacteriales</taxon>
        <taxon>Oscillospiraceae</taxon>
        <taxon>Faecalibacterium</taxon>
    </lineage>
</organism>
<reference evidence="1 2" key="1">
    <citation type="submission" date="2017-10" db="EMBL/GenBank/DDBJ databases">
        <title>Complete Genome Sequence of Faecalibacterium prausnitzii isolated from the gut of healthy adult Indian.</title>
        <authorList>
            <person name="Bag S."/>
            <person name="Ghosh T.S."/>
            <person name="Das B."/>
        </authorList>
    </citation>
    <scope>NUCLEOTIDE SEQUENCE [LARGE SCALE GENOMIC DNA]</scope>
    <source>
        <strain evidence="1 2">Indica</strain>
    </source>
</reference>
<dbReference type="InterPro" id="IPR011664">
    <property type="entry name" value="Abi_system_AbiD/AbiF-like"/>
</dbReference>
<accession>A0A291T885</accession>
<evidence type="ECO:0000313" key="1">
    <source>
        <dbReference type="EMBL" id="ATL89377.1"/>
    </source>
</evidence>
<dbReference type="AlphaFoldDB" id="A0A291T885"/>
<evidence type="ECO:0000313" key="2">
    <source>
        <dbReference type="Proteomes" id="UP000223709"/>
    </source>
</evidence>
<dbReference type="EMBL" id="CP023819">
    <property type="protein sequence ID" value="ATL89377.1"/>
    <property type="molecule type" value="Genomic_DNA"/>
</dbReference>
<dbReference type="RefSeq" id="WP_098922777.1">
    <property type="nucleotide sequence ID" value="NZ_CP023819.1"/>
</dbReference>
<name>A0A291T885_9FIRM</name>
<protein>
    <recommendedName>
        <fullName evidence="3">Abi family protein</fullName>
    </recommendedName>
</protein>
<dbReference type="Pfam" id="PF07751">
    <property type="entry name" value="Abi_2"/>
    <property type="match status" value="1"/>
</dbReference>
<dbReference type="Proteomes" id="UP000223709">
    <property type="component" value="Chromosome"/>
</dbReference>
<evidence type="ECO:0008006" key="3">
    <source>
        <dbReference type="Google" id="ProtNLM"/>
    </source>
</evidence>
<proteinExistence type="predicted"/>
<sequence>MDVQGNKLSDAMVLPRRPKLTIEQQVEHLKNKGVAFTLCTEEQAASFLAYSTFFFKVKAFDKDYEINPKTGKYLNLDFAYLMELSTLDMHLRRLILHATLDLEHYLKVMLIREISENPDEDGYEIVDRFFSVYPEVKASISAKSENSMCRDLIRKLEKEGYAVWNLIEVLSFGDLVMLCEVYDQNTGGKNEDLFHCLFAVRCLRNAAAHNNCLLNSMRAPYTRKIKPSMFLNHFASTIPGIKATSREKKMSNPVIHDFVGLLFVYDKIVTSPRTREHFADELHQLFDERMVKRKEYFQKNEVLLSSYSFVIKAINQLYPLE</sequence>
<gene>
    <name evidence="1" type="ORF">CRH10_03150</name>
</gene>